<reference evidence="2" key="1">
    <citation type="submission" date="2019-10" db="EMBL/GenBank/DDBJ databases">
        <authorList>
            <person name="Zhang R."/>
            <person name="Pan Y."/>
            <person name="Wang J."/>
            <person name="Ma R."/>
            <person name="Yu S."/>
        </authorList>
    </citation>
    <scope>NUCLEOTIDE SEQUENCE</scope>
    <source>
        <strain evidence="2">LA-IB0</strain>
        <tissue evidence="2">Leaf</tissue>
    </source>
</reference>
<accession>A0AAV6X046</accession>
<keyword evidence="3" id="KW-1185">Reference proteome</keyword>
<dbReference type="AlphaFoldDB" id="A0AAV6X046"/>
<dbReference type="Proteomes" id="UP000826271">
    <property type="component" value="Unassembled WGS sequence"/>
</dbReference>
<comment type="caution">
    <text evidence="2">The sequence shown here is derived from an EMBL/GenBank/DDBJ whole genome shotgun (WGS) entry which is preliminary data.</text>
</comment>
<evidence type="ECO:0008006" key="4">
    <source>
        <dbReference type="Google" id="ProtNLM"/>
    </source>
</evidence>
<name>A0AAV6X046_9LAMI</name>
<sequence>MDFSRFSVWGMMQFLIMLCLSCSLRAGLHGGGGASDHGGVYMHWESVCSAVDVSQLHGTAYHFQPPRNWIHGIAALRGGGDGGGGAIGGVIGGEASDHGGVYMHFQPVCPAVDVSQLHRTAYHFQPPKNWIYGKP</sequence>
<keyword evidence="1" id="KW-0732">Signal</keyword>
<dbReference type="EMBL" id="WHWC01000011">
    <property type="protein sequence ID" value="KAG8374082.1"/>
    <property type="molecule type" value="Genomic_DNA"/>
</dbReference>
<organism evidence="2 3">
    <name type="scientific">Buddleja alternifolia</name>
    <dbReference type="NCBI Taxonomy" id="168488"/>
    <lineage>
        <taxon>Eukaryota</taxon>
        <taxon>Viridiplantae</taxon>
        <taxon>Streptophyta</taxon>
        <taxon>Embryophyta</taxon>
        <taxon>Tracheophyta</taxon>
        <taxon>Spermatophyta</taxon>
        <taxon>Magnoliopsida</taxon>
        <taxon>eudicotyledons</taxon>
        <taxon>Gunneridae</taxon>
        <taxon>Pentapetalae</taxon>
        <taxon>asterids</taxon>
        <taxon>lamiids</taxon>
        <taxon>Lamiales</taxon>
        <taxon>Scrophulariaceae</taxon>
        <taxon>Buddlejeae</taxon>
        <taxon>Buddleja</taxon>
    </lineage>
</organism>
<feature type="chain" id="PRO_5043395076" description="Secreted protein" evidence="1">
    <location>
        <begin position="27"/>
        <end position="135"/>
    </location>
</feature>
<protein>
    <recommendedName>
        <fullName evidence="4">Secreted protein</fullName>
    </recommendedName>
</protein>
<evidence type="ECO:0000313" key="3">
    <source>
        <dbReference type="Proteomes" id="UP000826271"/>
    </source>
</evidence>
<evidence type="ECO:0000256" key="1">
    <source>
        <dbReference type="SAM" id="SignalP"/>
    </source>
</evidence>
<gene>
    <name evidence="2" type="ORF">BUALT_Bualt11G0094000</name>
</gene>
<proteinExistence type="predicted"/>
<evidence type="ECO:0000313" key="2">
    <source>
        <dbReference type="EMBL" id="KAG8374082.1"/>
    </source>
</evidence>
<feature type="signal peptide" evidence="1">
    <location>
        <begin position="1"/>
        <end position="26"/>
    </location>
</feature>